<dbReference type="GO" id="GO:0005615">
    <property type="term" value="C:extracellular space"/>
    <property type="evidence" value="ECO:0007669"/>
    <property type="project" value="TreeGrafter"/>
</dbReference>
<dbReference type="EC" id="3.1.1.8" evidence="12"/>
<dbReference type="AlphaFoldDB" id="A0A671PCD1"/>
<evidence type="ECO:0000256" key="16">
    <source>
        <dbReference type="ARBA" id="ARBA00042339"/>
    </source>
</evidence>
<dbReference type="SUPFAM" id="SSF53474">
    <property type="entry name" value="alpha/beta-Hydrolases"/>
    <property type="match status" value="1"/>
</dbReference>
<feature type="domain" description="Carboxylesterase type B" evidence="19">
    <location>
        <begin position="34"/>
        <end position="491"/>
    </location>
</feature>
<keyword evidence="21" id="KW-1185">Reference proteome</keyword>
<evidence type="ECO:0000313" key="20">
    <source>
        <dbReference type="Ensembl" id="ENSSANP00000056426.1"/>
    </source>
</evidence>
<keyword evidence="4" id="KW-0964">Secreted</keyword>
<dbReference type="FunFam" id="3.40.50.1820:FF:000029">
    <property type="entry name" value="Acetylcholinesterase"/>
    <property type="match status" value="1"/>
</dbReference>
<keyword evidence="5" id="KW-0597">Phosphoprotein</keyword>
<evidence type="ECO:0000313" key="21">
    <source>
        <dbReference type="Proteomes" id="UP000472260"/>
    </source>
</evidence>
<evidence type="ECO:0000256" key="8">
    <source>
        <dbReference type="ARBA" id="ARBA00023180"/>
    </source>
</evidence>
<comment type="catalytic activity">
    <reaction evidence="9">
        <text>an acylcholine + H2O = a carboxylate + choline + H(+)</text>
        <dbReference type="Rhea" id="RHEA:21964"/>
        <dbReference type="ChEBI" id="CHEBI:15354"/>
        <dbReference type="ChEBI" id="CHEBI:15377"/>
        <dbReference type="ChEBI" id="CHEBI:15378"/>
        <dbReference type="ChEBI" id="CHEBI:29067"/>
        <dbReference type="ChEBI" id="CHEBI:35287"/>
        <dbReference type="EC" id="3.1.1.8"/>
    </reaction>
</comment>
<evidence type="ECO:0000256" key="18">
    <source>
        <dbReference type="PIRSR" id="PIRSR600997-1"/>
    </source>
</evidence>
<keyword evidence="7" id="KW-1015">Disulfide bond</keyword>
<comment type="subcellular location">
    <subcellularLocation>
        <location evidence="1">Secreted</location>
    </subcellularLocation>
</comment>
<evidence type="ECO:0000256" key="2">
    <source>
        <dbReference type="ARBA" id="ARBA00005964"/>
    </source>
</evidence>
<dbReference type="Proteomes" id="UP000472260">
    <property type="component" value="Unassembled WGS sequence"/>
</dbReference>
<evidence type="ECO:0000256" key="14">
    <source>
        <dbReference type="ARBA" id="ARBA00041860"/>
    </source>
</evidence>
<dbReference type="GO" id="GO:0006581">
    <property type="term" value="P:acetylcholine catabolic process"/>
    <property type="evidence" value="ECO:0007669"/>
    <property type="project" value="TreeGrafter"/>
</dbReference>
<keyword evidence="8" id="KW-0325">Glycoprotein</keyword>
<evidence type="ECO:0000256" key="3">
    <source>
        <dbReference type="ARBA" id="ARBA00022487"/>
    </source>
</evidence>
<sequence>KQSGLEYIMLGIDIKTTLQILALLFLQLAAGQDELIVSTDKGKVRGLSLPLPGGSEYVAAFLGIPYAKPPLDQLHFRQPEAAEVWNGIRNATQYSNSCFQDPDTLYPGFPGAEMWNPNTRISEDCLYLNVWTPSTDLENRAKPLVPVMVWIYSGGFSTGTASLDVYYGHFLSHSQQVVVVFMNYRVGALGFLSLPESVSIKRNAGLFDQRLALSWVSRNIAAFGGDPSSVTLFGESVGAGSVGHHLLSQGSHGLFTRAILQSGSPNAVCCGSGASSGLESFLDSGSASELLACLRAVEPVKIVSLQFEVIPDPVIISVPFPPTLDGEFLADMPSALIQSGHFLKTELHLGLNRDEGTYFLVYGAPGFGIHNQSLINRDQFLAGVSLGLPGFSDIAREAAVLQYTDWTDEQSKPKNREALGWLVGNRYFSCPLLDSAHRYVENGGSARLFLFNHHSSFNPWPGWMGVMHGDEMSFVFGIPLNQTFGFSKEEEPPFTLEHKQYVTLNTGLSQTLRMLRAQQCKFWDSFLPKLQYVTGESHRMRTAVHPHLINKENHDTLTSACLSSAAWPAHVSSSSLSRTPVVQNWTVSGA</sequence>
<evidence type="ECO:0000256" key="6">
    <source>
        <dbReference type="ARBA" id="ARBA00022801"/>
    </source>
</evidence>
<comment type="subunit">
    <text evidence="11">Homotetramer; disulfide-linked. Dimer of dimers.</text>
</comment>
<dbReference type="GO" id="GO:0005886">
    <property type="term" value="C:plasma membrane"/>
    <property type="evidence" value="ECO:0007669"/>
    <property type="project" value="TreeGrafter"/>
</dbReference>
<dbReference type="ESTHER" id="9tele-a0a671pcd1">
    <property type="family name" value="BCHE"/>
</dbReference>
<keyword evidence="3" id="KW-0719">Serine esterase</keyword>
<evidence type="ECO:0000256" key="9">
    <source>
        <dbReference type="ARBA" id="ARBA00036543"/>
    </source>
</evidence>
<dbReference type="PRINTS" id="PR00878">
    <property type="entry name" value="CHOLNESTRASE"/>
</dbReference>
<dbReference type="GO" id="GO:0003990">
    <property type="term" value="F:acetylcholinesterase activity"/>
    <property type="evidence" value="ECO:0007669"/>
    <property type="project" value="TreeGrafter"/>
</dbReference>
<feature type="active site" description="Acyl-ester intermediate" evidence="18">
    <location>
        <position position="236"/>
    </location>
</feature>
<dbReference type="InterPro" id="IPR000997">
    <property type="entry name" value="Cholinesterase"/>
</dbReference>
<dbReference type="GO" id="GO:0019695">
    <property type="term" value="P:choline metabolic process"/>
    <property type="evidence" value="ECO:0007669"/>
    <property type="project" value="TreeGrafter"/>
</dbReference>
<comment type="function">
    <text evidence="10">Esterase with broad substrate specificity. Contributes to the inactivation of the neurotransmitter acetylcholine. Can degrade neurotoxic organophosphate esters.</text>
</comment>
<protein>
    <recommendedName>
        <fullName evidence="13">Cholinesterase</fullName>
        <ecNumber evidence="12">3.1.1.8</ecNumber>
    </recommendedName>
    <alternativeName>
        <fullName evidence="14">Acylcholine acylhydrolase</fullName>
    </alternativeName>
    <alternativeName>
        <fullName evidence="16">Butyrylcholine esterase</fullName>
    </alternativeName>
    <alternativeName>
        <fullName evidence="17">Choline esterase II</fullName>
    </alternativeName>
    <alternativeName>
        <fullName evidence="15">Pseudocholinesterase</fullName>
    </alternativeName>
</protein>
<evidence type="ECO:0000256" key="12">
    <source>
        <dbReference type="ARBA" id="ARBA00039154"/>
    </source>
</evidence>
<organism evidence="20 21">
    <name type="scientific">Sinocyclocheilus anshuiensis</name>
    <dbReference type="NCBI Taxonomy" id="1608454"/>
    <lineage>
        <taxon>Eukaryota</taxon>
        <taxon>Metazoa</taxon>
        <taxon>Chordata</taxon>
        <taxon>Craniata</taxon>
        <taxon>Vertebrata</taxon>
        <taxon>Euteleostomi</taxon>
        <taxon>Actinopterygii</taxon>
        <taxon>Neopterygii</taxon>
        <taxon>Teleostei</taxon>
        <taxon>Ostariophysi</taxon>
        <taxon>Cypriniformes</taxon>
        <taxon>Cyprinidae</taxon>
        <taxon>Cyprininae</taxon>
        <taxon>Sinocyclocheilus</taxon>
    </lineage>
</organism>
<evidence type="ECO:0000256" key="5">
    <source>
        <dbReference type="ARBA" id="ARBA00022553"/>
    </source>
</evidence>
<dbReference type="PROSITE" id="PS00941">
    <property type="entry name" value="CARBOXYLESTERASE_B_2"/>
    <property type="match status" value="1"/>
</dbReference>
<evidence type="ECO:0000256" key="10">
    <source>
        <dbReference type="ARBA" id="ARBA00037444"/>
    </source>
</evidence>
<dbReference type="InterPro" id="IPR029058">
    <property type="entry name" value="AB_hydrolase_fold"/>
</dbReference>
<evidence type="ECO:0000256" key="7">
    <source>
        <dbReference type="ARBA" id="ARBA00023157"/>
    </source>
</evidence>
<dbReference type="Ensembl" id="ENSSANT00000060050.1">
    <property type="protein sequence ID" value="ENSSANP00000056426.1"/>
    <property type="gene ID" value="ENSSANG00000028288.1"/>
</dbReference>
<proteinExistence type="inferred from homology"/>
<dbReference type="InterPro" id="IPR019819">
    <property type="entry name" value="Carboxylesterase_B_CS"/>
</dbReference>
<evidence type="ECO:0000256" key="15">
    <source>
        <dbReference type="ARBA" id="ARBA00041941"/>
    </source>
</evidence>
<reference evidence="20" key="2">
    <citation type="submission" date="2025-09" db="UniProtKB">
        <authorList>
            <consortium name="Ensembl"/>
        </authorList>
    </citation>
    <scope>IDENTIFICATION</scope>
</reference>
<comment type="similarity">
    <text evidence="2">Belongs to the type-B carboxylesterase/lipase family.</text>
</comment>
<evidence type="ECO:0000259" key="19">
    <source>
        <dbReference type="Pfam" id="PF00135"/>
    </source>
</evidence>
<evidence type="ECO:0000256" key="4">
    <source>
        <dbReference type="ARBA" id="ARBA00022525"/>
    </source>
</evidence>
<dbReference type="InterPro" id="IPR050654">
    <property type="entry name" value="AChE-related_enzymes"/>
</dbReference>
<feature type="active site" description="Charge relay system" evidence="18">
    <location>
        <position position="468"/>
    </location>
</feature>
<feature type="active site" description="Charge relay system" evidence="18">
    <location>
        <position position="355"/>
    </location>
</feature>
<evidence type="ECO:0000256" key="11">
    <source>
        <dbReference type="ARBA" id="ARBA00038819"/>
    </source>
</evidence>
<dbReference type="InterPro" id="IPR002018">
    <property type="entry name" value="CarbesteraseB"/>
</dbReference>
<dbReference type="PANTHER" id="PTHR43918:SF5">
    <property type="entry name" value="CHOLINESTERASE"/>
    <property type="match status" value="1"/>
</dbReference>
<dbReference type="PANTHER" id="PTHR43918">
    <property type="entry name" value="ACETYLCHOLINESTERASE"/>
    <property type="match status" value="1"/>
</dbReference>
<accession>A0A671PCD1</accession>
<reference evidence="20" key="1">
    <citation type="submission" date="2025-08" db="UniProtKB">
        <authorList>
            <consortium name="Ensembl"/>
        </authorList>
    </citation>
    <scope>IDENTIFICATION</scope>
</reference>
<evidence type="ECO:0000256" key="13">
    <source>
        <dbReference type="ARBA" id="ARBA00040396"/>
    </source>
</evidence>
<evidence type="ECO:0000256" key="17">
    <source>
        <dbReference type="ARBA" id="ARBA00042391"/>
    </source>
</evidence>
<dbReference type="Pfam" id="PF00135">
    <property type="entry name" value="COesterase"/>
    <property type="match status" value="1"/>
</dbReference>
<keyword evidence="6" id="KW-0378">Hydrolase</keyword>
<dbReference type="Gene3D" id="3.40.50.1820">
    <property type="entry name" value="alpha/beta hydrolase"/>
    <property type="match status" value="1"/>
</dbReference>
<evidence type="ECO:0000256" key="1">
    <source>
        <dbReference type="ARBA" id="ARBA00004613"/>
    </source>
</evidence>
<name>A0A671PCD1_9TELE</name>